<evidence type="ECO:0000259" key="6">
    <source>
        <dbReference type="Pfam" id="PF07298"/>
    </source>
</evidence>
<dbReference type="RefSeq" id="WP_131569638.1">
    <property type="nucleotide sequence ID" value="NZ_JAINFK010000006.1"/>
</dbReference>
<evidence type="ECO:0000256" key="4">
    <source>
        <dbReference type="ARBA" id="ARBA00023136"/>
    </source>
</evidence>
<dbReference type="EMBL" id="SJST01000005">
    <property type="protein sequence ID" value="TCD13414.1"/>
    <property type="molecule type" value="Genomic_DNA"/>
</dbReference>
<dbReference type="Proteomes" id="UP000291301">
    <property type="component" value="Unassembled WGS sequence"/>
</dbReference>
<feature type="transmembrane region" description="Helical" evidence="5">
    <location>
        <begin position="115"/>
        <end position="139"/>
    </location>
</feature>
<feature type="transmembrane region" description="Helical" evidence="5">
    <location>
        <begin position="160"/>
        <end position="183"/>
    </location>
</feature>
<dbReference type="InterPro" id="IPR009915">
    <property type="entry name" value="NnrU_dom"/>
</dbReference>
<organism evidence="7 8">
    <name type="scientific">Oricola cellulosilytica</name>
    <dbReference type="NCBI Taxonomy" id="1429082"/>
    <lineage>
        <taxon>Bacteria</taxon>
        <taxon>Pseudomonadati</taxon>
        <taxon>Pseudomonadota</taxon>
        <taxon>Alphaproteobacteria</taxon>
        <taxon>Hyphomicrobiales</taxon>
        <taxon>Ahrensiaceae</taxon>
        <taxon>Oricola</taxon>
    </lineage>
</organism>
<reference evidence="7 8" key="1">
    <citation type="journal article" date="2015" name="Antonie Van Leeuwenhoek">
        <title>Oricola cellulosilytica gen. nov., sp. nov., a cellulose-degrading bacterium of the family Phyllobacteriaceae isolated from surface seashore water, and emended descriptions of Mesorhizobium loti and Phyllobacterium myrsinacearum.</title>
        <authorList>
            <person name="Hameed A."/>
            <person name="Shahina M."/>
            <person name="Lai W.A."/>
            <person name="Lin S.Y."/>
            <person name="Young L.S."/>
            <person name="Liu Y.C."/>
            <person name="Hsu Y.H."/>
            <person name="Young C.C."/>
        </authorList>
    </citation>
    <scope>NUCLEOTIDE SEQUENCE [LARGE SCALE GENOMIC DNA]</scope>
    <source>
        <strain evidence="7 8">KCTC 52183</strain>
    </source>
</reference>
<proteinExistence type="predicted"/>
<dbReference type="AlphaFoldDB" id="A0A4R0P8L4"/>
<sequence length="189" mass="20824">MIWLVLGLVVFLGIHSVRMVAPGFRERVIASRGEGVWKGVYSVAAIAGFILLVWGYGQARLDTVLLYEPPVWMKHVASLLMLFSFIFLVASQLPAGRIKQALKHPMLVAVKTWALAHLLANGDLASLILFLAFLGWAVWNRIAVKRRGDPVFGTVSVRNDIIAVVAGVALTLWFIFQLHGWLIGVPLAT</sequence>
<evidence type="ECO:0000313" key="8">
    <source>
        <dbReference type="Proteomes" id="UP000291301"/>
    </source>
</evidence>
<feature type="transmembrane region" description="Helical" evidence="5">
    <location>
        <begin position="35"/>
        <end position="56"/>
    </location>
</feature>
<evidence type="ECO:0000256" key="1">
    <source>
        <dbReference type="ARBA" id="ARBA00004141"/>
    </source>
</evidence>
<dbReference type="OrthoDB" id="5293641at2"/>
<feature type="domain" description="NnrU" evidence="6">
    <location>
        <begin position="4"/>
        <end position="186"/>
    </location>
</feature>
<evidence type="ECO:0000313" key="7">
    <source>
        <dbReference type="EMBL" id="TCD13414.1"/>
    </source>
</evidence>
<evidence type="ECO:0000256" key="3">
    <source>
        <dbReference type="ARBA" id="ARBA00022989"/>
    </source>
</evidence>
<gene>
    <name evidence="7" type="ORF">E0D97_13095</name>
</gene>
<dbReference type="Pfam" id="PF07298">
    <property type="entry name" value="NnrU"/>
    <property type="match status" value="1"/>
</dbReference>
<name>A0A4R0P8L4_9HYPH</name>
<keyword evidence="4 5" id="KW-0472">Membrane</keyword>
<comment type="caution">
    <text evidence="7">The sequence shown here is derived from an EMBL/GenBank/DDBJ whole genome shotgun (WGS) entry which is preliminary data.</text>
</comment>
<evidence type="ECO:0000256" key="2">
    <source>
        <dbReference type="ARBA" id="ARBA00022692"/>
    </source>
</evidence>
<keyword evidence="8" id="KW-1185">Reference proteome</keyword>
<comment type="subcellular location">
    <subcellularLocation>
        <location evidence="1">Membrane</location>
        <topology evidence="1">Multi-pass membrane protein</topology>
    </subcellularLocation>
</comment>
<keyword evidence="2 5" id="KW-0812">Transmembrane</keyword>
<keyword evidence="3 5" id="KW-1133">Transmembrane helix</keyword>
<accession>A0A4R0P8L4</accession>
<protein>
    <submittedName>
        <fullName evidence="7">NnrU family protein</fullName>
    </submittedName>
</protein>
<dbReference type="GO" id="GO:0016020">
    <property type="term" value="C:membrane"/>
    <property type="evidence" value="ECO:0007669"/>
    <property type="project" value="UniProtKB-SubCell"/>
</dbReference>
<evidence type="ECO:0000256" key="5">
    <source>
        <dbReference type="SAM" id="Phobius"/>
    </source>
</evidence>
<feature type="transmembrane region" description="Helical" evidence="5">
    <location>
        <begin position="76"/>
        <end position="95"/>
    </location>
</feature>